<keyword evidence="7" id="KW-1133">Transmembrane helix</keyword>
<comment type="cofactor">
    <cofactor evidence="6">
        <name>Zn(2+)</name>
        <dbReference type="ChEBI" id="CHEBI:29105"/>
    </cofactor>
    <text evidence="6">Binds 1 zinc ion per subunit.</text>
</comment>
<proteinExistence type="inferred from homology"/>
<dbReference type="GO" id="GO:0004222">
    <property type="term" value="F:metalloendopeptidase activity"/>
    <property type="evidence" value="ECO:0007669"/>
    <property type="project" value="InterPro"/>
</dbReference>
<keyword evidence="7" id="KW-0472">Membrane</keyword>
<comment type="similarity">
    <text evidence="6">Belongs to the peptidase M48 family.</text>
</comment>
<organism evidence="9 10">
    <name type="scientific">Agrocybe pediades</name>
    <dbReference type="NCBI Taxonomy" id="84607"/>
    <lineage>
        <taxon>Eukaryota</taxon>
        <taxon>Fungi</taxon>
        <taxon>Dikarya</taxon>
        <taxon>Basidiomycota</taxon>
        <taxon>Agaricomycotina</taxon>
        <taxon>Agaricomycetes</taxon>
        <taxon>Agaricomycetidae</taxon>
        <taxon>Agaricales</taxon>
        <taxon>Agaricineae</taxon>
        <taxon>Strophariaceae</taxon>
        <taxon>Agrocybe</taxon>
    </lineage>
</organism>
<evidence type="ECO:0000256" key="7">
    <source>
        <dbReference type="SAM" id="Phobius"/>
    </source>
</evidence>
<dbReference type="GO" id="GO:0046872">
    <property type="term" value="F:metal ion binding"/>
    <property type="evidence" value="ECO:0007669"/>
    <property type="project" value="UniProtKB-KW"/>
</dbReference>
<dbReference type="Proteomes" id="UP000521872">
    <property type="component" value="Unassembled WGS sequence"/>
</dbReference>
<accession>A0A8H4R5X2</accession>
<sequence>MFRALSRNIPRNTVRQTPIRTRQFSASSKQGASIAAGVAIGGVGGIYYVSYLERVPETGRWRFMNTSLEYEAKAELSRAQLKQELGPLTLPPNHPLTRHVRRVATRILQSSNLGILRGDEQPNFLSPFGLGLDLEGNSWNPDAELGAAKDPGPVYGPTKEWDVIVVNDMKTVNAMASPGVIVVFTGILPICQDEEGLAAVLSHEIGHVVARHTAERLSSASVALGLVALLAILGVDVGLSNLIHTYFVDLPNSRTQEKEADLIGLRLMSRACYNPEASPQMFARLGQLEAKMRGKSLDFFQTHPSSESRVKFLEERLPEAHAIVSSNPDCENVRHQLEAFRETAHPLRRTPTGFEIL</sequence>
<evidence type="ECO:0000256" key="6">
    <source>
        <dbReference type="RuleBase" id="RU003983"/>
    </source>
</evidence>
<gene>
    <name evidence="9" type="ORF">D9613_009074</name>
</gene>
<dbReference type="Gene3D" id="3.30.2010.10">
    <property type="entry name" value="Metalloproteases ('zincins'), catalytic domain"/>
    <property type="match status" value="1"/>
</dbReference>
<dbReference type="PANTHER" id="PTHR22726">
    <property type="entry name" value="METALLOENDOPEPTIDASE OMA1"/>
    <property type="match status" value="1"/>
</dbReference>
<evidence type="ECO:0000259" key="8">
    <source>
        <dbReference type="Pfam" id="PF01435"/>
    </source>
</evidence>
<protein>
    <recommendedName>
        <fullName evidence="8">Peptidase M48 domain-containing protein</fullName>
    </recommendedName>
</protein>
<evidence type="ECO:0000313" key="10">
    <source>
        <dbReference type="Proteomes" id="UP000521872"/>
    </source>
</evidence>
<keyword evidence="4 6" id="KW-0862">Zinc</keyword>
<evidence type="ECO:0000256" key="5">
    <source>
        <dbReference type="ARBA" id="ARBA00023049"/>
    </source>
</evidence>
<keyword evidence="5 6" id="KW-0482">Metalloprotease</keyword>
<feature type="transmembrane region" description="Helical" evidence="7">
    <location>
        <begin position="221"/>
        <end position="247"/>
    </location>
</feature>
<dbReference type="Pfam" id="PF01435">
    <property type="entry name" value="Peptidase_M48"/>
    <property type="match status" value="1"/>
</dbReference>
<dbReference type="GO" id="GO:0006515">
    <property type="term" value="P:protein quality control for misfolded or incompletely synthesized proteins"/>
    <property type="evidence" value="ECO:0007669"/>
    <property type="project" value="TreeGrafter"/>
</dbReference>
<dbReference type="EMBL" id="JAACJL010000002">
    <property type="protein sequence ID" value="KAF4622327.1"/>
    <property type="molecule type" value="Genomic_DNA"/>
</dbReference>
<keyword evidence="3 6" id="KW-0378">Hydrolase</keyword>
<evidence type="ECO:0000256" key="3">
    <source>
        <dbReference type="ARBA" id="ARBA00022801"/>
    </source>
</evidence>
<keyword evidence="7" id="KW-0812">Transmembrane</keyword>
<keyword evidence="2" id="KW-0479">Metal-binding</keyword>
<dbReference type="InterPro" id="IPR051156">
    <property type="entry name" value="Mito/Outer_Membr_Metalloprot"/>
</dbReference>
<name>A0A8H4R5X2_9AGAR</name>
<dbReference type="CDD" id="cd07331">
    <property type="entry name" value="M48C_Oma1_like"/>
    <property type="match status" value="1"/>
</dbReference>
<dbReference type="GO" id="GO:0034982">
    <property type="term" value="P:mitochondrial protein processing"/>
    <property type="evidence" value="ECO:0007669"/>
    <property type="project" value="TreeGrafter"/>
</dbReference>
<dbReference type="InterPro" id="IPR001915">
    <property type="entry name" value="Peptidase_M48"/>
</dbReference>
<keyword evidence="10" id="KW-1185">Reference proteome</keyword>
<evidence type="ECO:0000256" key="1">
    <source>
        <dbReference type="ARBA" id="ARBA00022670"/>
    </source>
</evidence>
<keyword evidence="1 6" id="KW-0645">Protease</keyword>
<evidence type="ECO:0000313" key="9">
    <source>
        <dbReference type="EMBL" id="KAF4622327.1"/>
    </source>
</evidence>
<feature type="transmembrane region" description="Helical" evidence="7">
    <location>
        <begin position="32"/>
        <end position="52"/>
    </location>
</feature>
<evidence type="ECO:0000256" key="2">
    <source>
        <dbReference type="ARBA" id="ARBA00022723"/>
    </source>
</evidence>
<dbReference type="GO" id="GO:0005743">
    <property type="term" value="C:mitochondrial inner membrane"/>
    <property type="evidence" value="ECO:0007669"/>
    <property type="project" value="TreeGrafter"/>
</dbReference>
<comment type="caution">
    <text evidence="9">The sequence shown here is derived from an EMBL/GenBank/DDBJ whole genome shotgun (WGS) entry which is preliminary data.</text>
</comment>
<dbReference type="PANTHER" id="PTHR22726:SF1">
    <property type="entry name" value="METALLOENDOPEPTIDASE OMA1, MITOCHONDRIAL"/>
    <property type="match status" value="1"/>
</dbReference>
<dbReference type="AlphaFoldDB" id="A0A8H4R5X2"/>
<evidence type="ECO:0000256" key="4">
    <source>
        <dbReference type="ARBA" id="ARBA00022833"/>
    </source>
</evidence>
<reference evidence="9 10" key="1">
    <citation type="submission" date="2019-12" db="EMBL/GenBank/DDBJ databases">
        <authorList>
            <person name="Floudas D."/>
            <person name="Bentzer J."/>
            <person name="Ahren D."/>
            <person name="Johansson T."/>
            <person name="Persson P."/>
            <person name="Tunlid A."/>
        </authorList>
    </citation>
    <scope>NUCLEOTIDE SEQUENCE [LARGE SCALE GENOMIC DNA]</scope>
    <source>
        <strain evidence="9 10">CBS 102.39</strain>
    </source>
</reference>
<feature type="domain" description="Peptidase M48" evidence="8">
    <location>
        <begin position="157"/>
        <end position="316"/>
    </location>
</feature>